<dbReference type="InterPro" id="IPR029045">
    <property type="entry name" value="ClpP/crotonase-like_dom_sf"/>
</dbReference>
<dbReference type="GO" id="GO:0006635">
    <property type="term" value="P:fatty acid beta-oxidation"/>
    <property type="evidence" value="ECO:0007669"/>
    <property type="project" value="TreeGrafter"/>
</dbReference>
<protein>
    <submittedName>
        <fullName evidence="3">Enoyl-CoA hydratase/isomerase family protein</fullName>
    </submittedName>
</protein>
<keyword evidence="4" id="KW-1185">Reference proteome</keyword>
<reference evidence="3 4" key="1">
    <citation type="submission" date="2020-02" db="EMBL/GenBank/DDBJ databases">
        <authorList>
            <person name="Dziuba M."/>
            <person name="Kuznetsov B."/>
            <person name="Mardanov A."/>
            <person name="Ravin N."/>
            <person name="Grouzdev D."/>
        </authorList>
    </citation>
    <scope>NUCLEOTIDE SEQUENCE [LARGE SCALE GENOMIC DNA]</scope>
    <source>
        <strain evidence="3 4">SpK</strain>
    </source>
</reference>
<dbReference type="SUPFAM" id="SSF52096">
    <property type="entry name" value="ClpP/crotonase"/>
    <property type="match status" value="1"/>
</dbReference>
<dbReference type="PANTHER" id="PTHR11941:SF54">
    <property type="entry name" value="ENOYL-COA HYDRATASE, MITOCHONDRIAL"/>
    <property type="match status" value="1"/>
</dbReference>
<name>A0A7C9UZ13_9PROT</name>
<keyword evidence="3" id="KW-0413">Isomerase</keyword>
<dbReference type="Pfam" id="PF00378">
    <property type="entry name" value="ECH_1"/>
    <property type="match status" value="1"/>
</dbReference>
<dbReference type="RefSeq" id="WP_163677878.1">
    <property type="nucleotide sequence ID" value="NZ_JAAIYP010000035.1"/>
</dbReference>
<organism evidence="3 4">
    <name type="scientific">Magnetospirillum aberrantis SpK</name>
    <dbReference type="NCBI Taxonomy" id="908842"/>
    <lineage>
        <taxon>Bacteria</taxon>
        <taxon>Pseudomonadati</taxon>
        <taxon>Pseudomonadota</taxon>
        <taxon>Alphaproteobacteria</taxon>
        <taxon>Rhodospirillales</taxon>
        <taxon>Rhodospirillaceae</taxon>
        <taxon>Magnetospirillum</taxon>
    </lineage>
</organism>
<gene>
    <name evidence="3" type="ORF">G4223_08625</name>
</gene>
<dbReference type="InterPro" id="IPR001753">
    <property type="entry name" value="Enoyl-CoA_hydra/iso"/>
</dbReference>
<comment type="similarity">
    <text evidence="1">Belongs to the enoyl-CoA hydratase/isomerase family.</text>
</comment>
<sequence>MSELIQVQREGLVATVVLNRPERMNALNLPMWQGLAEAFEQLSADHTVRAVILRGAGTKAFAPGADIDEFDTLRATPRQAKEYDKVLRRALSALSDCPAPVIAMIHGPCVGGGLELACCCDLRISGRSGKFGVPINKISVVMAYPELAAIARVAGPAVASEILLEARIMDAEEAYGKGLLTRVVDDEALEAEVAATARRVASGAPLANRWHKRFIRRLACDPSPVTEAELDECYAFLDTKDYAEGVAAFREKRRPDFVGE</sequence>
<evidence type="ECO:0000256" key="2">
    <source>
        <dbReference type="ARBA" id="ARBA00023239"/>
    </source>
</evidence>
<dbReference type="CDD" id="cd06558">
    <property type="entry name" value="crotonase-like"/>
    <property type="match status" value="1"/>
</dbReference>
<evidence type="ECO:0000313" key="4">
    <source>
        <dbReference type="Proteomes" id="UP000480684"/>
    </source>
</evidence>
<comment type="caution">
    <text evidence="3">The sequence shown here is derived from an EMBL/GenBank/DDBJ whole genome shotgun (WGS) entry which is preliminary data.</text>
</comment>
<dbReference type="Proteomes" id="UP000480684">
    <property type="component" value="Unassembled WGS sequence"/>
</dbReference>
<dbReference type="InterPro" id="IPR014748">
    <property type="entry name" value="Enoyl-CoA_hydra_C"/>
</dbReference>
<proteinExistence type="inferred from homology"/>
<evidence type="ECO:0000256" key="1">
    <source>
        <dbReference type="ARBA" id="ARBA00005254"/>
    </source>
</evidence>
<dbReference type="Gene3D" id="1.10.12.10">
    <property type="entry name" value="Lyase 2-enoyl-coa Hydratase, Chain A, domain 2"/>
    <property type="match status" value="1"/>
</dbReference>
<evidence type="ECO:0000313" key="3">
    <source>
        <dbReference type="EMBL" id="NFV80173.1"/>
    </source>
</evidence>
<dbReference type="Gene3D" id="3.90.226.10">
    <property type="entry name" value="2-enoyl-CoA Hydratase, Chain A, domain 1"/>
    <property type="match status" value="1"/>
</dbReference>
<dbReference type="GO" id="GO:0016853">
    <property type="term" value="F:isomerase activity"/>
    <property type="evidence" value="ECO:0007669"/>
    <property type="project" value="UniProtKB-KW"/>
</dbReference>
<dbReference type="GO" id="GO:0016829">
    <property type="term" value="F:lyase activity"/>
    <property type="evidence" value="ECO:0007669"/>
    <property type="project" value="UniProtKB-KW"/>
</dbReference>
<keyword evidence="2" id="KW-0456">Lyase</keyword>
<accession>A0A7C9UZ13</accession>
<dbReference type="AlphaFoldDB" id="A0A7C9UZ13"/>
<dbReference type="PANTHER" id="PTHR11941">
    <property type="entry name" value="ENOYL-COA HYDRATASE-RELATED"/>
    <property type="match status" value="1"/>
</dbReference>
<dbReference type="EMBL" id="JAAIYP010000035">
    <property type="protein sequence ID" value="NFV80173.1"/>
    <property type="molecule type" value="Genomic_DNA"/>
</dbReference>